<gene>
    <name evidence="2" type="ORF">K443DRAFT_140411</name>
</gene>
<protein>
    <submittedName>
        <fullName evidence="2">Uncharacterized protein</fullName>
    </submittedName>
</protein>
<keyword evidence="3" id="KW-1185">Reference proteome</keyword>
<evidence type="ECO:0000256" key="1">
    <source>
        <dbReference type="SAM" id="MobiDB-lite"/>
    </source>
</evidence>
<feature type="region of interest" description="Disordered" evidence="1">
    <location>
        <begin position="1"/>
        <end position="29"/>
    </location>
</feature>
<dbReference type="HOGENOM" id="CLU_199935_0_0_1"/>
<sequence>MATNHARLPQRRIVSHRAKADENATSRHVRQPSNLLAPGASRFVAKENVVKPTAATRQALGEVTSAAVNRKVCFSSRYLSCVVTP</sequence>
<dbReference type="AlphaFoldDB" id="A0A0C9YQ19"/>
<proteinExistence type="predicted"/>
<dbReference type="Proteomes" id="UP000054477">
    <property type="component" value="Unassembled WGS sequence"/>
</dbReference>
<dbReference type="OrthoDB" id="3028286at2759"/>
<dbReference type="STRING" id="1095629.A0A0C9YQ19"/>
<evidence type="ECO:0000313" key="3">
    <source>
        <dbReference type="Proteomes" id="UP000054477"/>
    </source>
</evidence>
<reference evidence="2 3" key="1">
    <citation type="submission" date="2014-04" db="EMBL/GenBank/DDBJ databases">
        <authorList>
            <consortium name="DOE Joint Genome Institute"/>
            <person name="Kuo A."/>
            <person name="Kohler A."/>
            <person name="Nagy L.G."/>
            <person name="Floudas D."/>
            <person name="Copeland A."/>
            <person name="Barry K.W."/>
            <person name="Cichocki N."/>
            <person name="Veneault-Fourrey C."/>
            <person name="LaButti K."/>
            <person name="Lindquist E.A."/>
            <person name="Lipzen A."/>
            <person name="Lundell T."/>
            <person name="Morin E."/>
            <person name="Murat C."/>
            <person name="Sun H."/>
            <person name="Tunlid A."/>
            <person name="Henrissat B."/>
            <person name="Grigoriev I.V."/>
            <person name="Hibbett D.S."/>
            <person name="Martin F."/>
            <person name="Nordberg H.P."/>
            <person name="Cantor M.N."/>
            <person name="Hua S.X."/>
        </authorList>
    </citation>
    <scope>NUCLEOTIDE SEQUENCE [LARGE SCALE GENOMIC DNA]</scope>
    <source>
        <strain evidence="2 3">LaAM-08-1</strain>
    </source>
</reference>
<feature type="compositionally biased region" description="Basic residues" evidence="1">
    <location>
        <begin position="8"/>
        <end position="17"/>
    </location>
</feature>
<name>A0A0C9YQ19_9AGAR</name>
<organism evidence="2 3">
    <name type="scientific">Laccaria amethystina LaAM-08-1</name>
    <dbReference type="NCBI Taxonomy" id="1095629"/>
    <lineage>
        <taxon>Eukaryota</taxon>
        <taxon>Fungi</taxon>
        <taxon>Dikarya</taxon>
        <taxon>Basidiomycota</taxon>
        <taxon>Agaricomycotina</taxon>
        <taxon>Agaricomycetes</taxon>
        <taxon>Agaricomycetidae</taxon>
        <taxon>Agaricales</taxon>
        <taxon>Agaricineae</taxon>
        <taxon>Hydnangiaceae</taxon>
        <taxon>Laccaria</taxon>
    </lineage>
</organism>
<evidence type="ECO:0000313" key="2">
    <source>
        <dbReference type="EMBL" id="KIK10138.1"/>
    </source>
</evidence>
<reference evidence="3" key="2">
    <citation type="submission" date="2015-01" db="EMBL/GenBank/DDBJ databases">
        <title>Evolutionary Origins and Diversification of the Mycorrhizal Mutualists.</title>
        <authorList>
            <consortium name="DOE Joint Genome Institute"/>
            <consortium name="Mycorrhizal Genomics Consortium"/>
            <person name="Kohler A."/>
            <person name="Kuo A."/>
            <person name="Nagy L.G."/>
            <person name="Floudas D."/>
            <person name="Copeland A."/>
            <person name="Barry K.W."/>
            <person name="Cichocki N."/>
            <person name="Veneault-Fourrey C."/>
            <person name="LaButti K."/>
            <person name="Lindquist E.A."/>
            <person name="Lipzen A."/>
            <person name="Lundell T."/>
            <person name="Morin E."/>
            <person name="Murat C."/>
            <person name="Riley R."/>
            <person name="Ohm R."/>
            <person name="Sun H."/>
            <person name="Tunlid A."/>
            <person name="Henrissat B."/>
            <person name="Grigoriev I.V."/>
            <person name="Hibbett D.S."/>
            <person name="Martin F."/>
        </authorList>
    </citation>
    <scope>NUCLEOTIDE SEQUENCE [LARGE SCALE GENOMIC DNA]</scope>
    <source>
        <strain evidence="3">LaAM-08-1</strain>
    </source>
</reference>
<dbReference type="EMBL" id="KN838536">
    <property type="protein sequence ID" value="KIK10138.1"/>
    <property type="molecule type" value="Genomic_DNA"/>
</dbReference>
<accession>A0A0C9YQ19</accession>